<evidence type="ECO:0000259" key="1">
    <source>
        <dbReference type="Pfam" id="PF00085"/>
    </source>
</evidence>
<evidence type="ECO:0000313" key="3">
    <source>
        <dbReference type="Proteomes" id="UP000536685"/>
    </source>
</evidence>
<reference evidence="2 3" key="1">
    <citation type="submission" date="2020-08" db="EMBL/GenBank/DDBJ databases">
        <title>Sequencing the genomes of 1000 actinobacteria strains.</title>
        <authorList>
            <person name="Klenk H.-P."/>
        </authorList>
    </citation>
    <scope>NUCLEOTIDE SEQUENCE [LARGE SCALE GENOMIC DNA]</scope>
    <source>
        <strain evidence="2 3">DSM 105784</strain>
    </source>
</reference>
<feature type="domain" description="Thioredoxin" evidence="1">
    <location>
        <begin position="40"/>
        <end position="134"/>
    </location>
</feature>
<dbReference type="InterPro" id="IPR013766">
    <property type="entry name" value="Thioredoxin_domain"/>
</dbReference>
<dbReference type="InterPro" id="IPR011990">
    <property type="entry name" value="TPR-like_helical_dom_sf"/>
</dbReference>
<dbReference type="AlphaFoldDB" id="A0A841AKR9"/>
<dbReference type="SUPFAM" id="SSF52833">
    <property type="entry name" value="Thioredoxin-like"/>
    <property type="match status" value="1"/>
</dbReference>
<protein>
    <submittedName>
        <fullName evidence="2">Putative thioredoxin</fullName>
    </submittedName>
</protein>
<dbReference type="Pfam" id="PF00085">
    <property type="entry name" value="Thioredoxin"/>
    <property type="match status" value="1"/>
</dbReference>
<organism evidence="2 3">
    <name type="scientific">Conyzicola lurida</name>
    <dbReference type="NCBI Taxonomy" id="1172621"/>
    <lineage>
        <taxon>Bacteria</taxon>
        <taxon>Bacillati</taxon>
        <taxon>Actinomycetota</taxon>
        <taxon>Actinomycetes</taxon>
        <taxon>Micrococcales</taxon>
        <taxon>Microbacteriaceae</taxon>
        <taxon>Conyzicola</taxon>
    </lineage>
</organism>
<accession>A0A841AKR9</accession>
<dbReference type="Proteomes" id="UP000536685">
    <property type="component" value="Unassembled WGS sequence"/>
</dbReference>
<dbReference type="SUPFAM" id="SSF48452">
    <property type="entry name" value="TPR-like"/>
    <property type="match status" value="1"/>
</dbReference>
<dbReference type="Pfam" id="PF14561">
    <property type="entry name" value="TPR_20"/>
    <property type="match status" value="1"/>
</dbReference>
<dbReference type="RefSeq" id="WP_184237257.1">
    <property type="nucleotide sequence ID" value="NZ_JACHMJ010000001.1"/>
</dbReference>
<sequence>MTNLPPSAASLRGAVDLSSLVNPAPARPAAPAGGASSLVTEATDATFTSILELSNSVPVLVEFYGQGLEPALGSLVAEFGGRMVLATVDGTKNPQLVQAFQVTEVPTVAAVIAGRPLQLFVGLPSPEEIRAVLDQVLEVAKQQNVTGTVPVTEGDAAEAEPVEEPLPPHHQEAYDAIAAGDYVTAIAEYQLAITQNPRDALAVAGLAQVSLLSRLDGTTAADIRSAAAAAPTDVDAQLAVADLDISGGHAEDAFLRLLELFPTLDADGKNAVRTRLLEHFEVVGIDDPRVIAARRRLTALLY</sequence>
<gene>
    <name evidence="2" type="ORF">HD599_002150</name>
</gene>
<proteinExistence type="predicted"/>
<dbReference type="Gene3D" id="3.40.30.10">
    <property type="entry name" value="Glutaredoxin"/>
    <property type="match status" value="1"/>
</dbReference>
<evidence type="ECO:0000313" key="2">
    <source>
        <dbReference type="EMBL" id="MBB5843827.1"/>
    </source>
</evidence>
<dbReference type="GO" id="GO:0006950">
    <property type="term" value="P:response to stress"/>
    <property type="evidence" value="ECO:0007669"/>
    <property type="project" value="UniProtKB-ARBA"/>
</dbReference>
<dbReference type="InterPro" id="IPR036249">
    <property type="entry name" value="Thioredoxin-like_sf"/>
</dbReference>
<dbReference type="EMBL" id="JACHMJ010000001">
    <property type="protein sequence ID" value="MBB5843827.1"/>
    <property type="molecule type" value="Genomic_DNA"/>
</dbReference>
<dbReference type="Gene3D" id="1.25.40.10">
    <property type="entry name" value="Tetratricopeptide repeat domain"/>
    <property type="match status" value="1"/>
</dbReference>
<comment type="caution">
    <text evidence="2">The sequence shown here is derived from an EMBL/GenBank/DDBJ whole genome shotgun (WGS) entry which is preliminary data.</text>
</comment>
<name>A0A841AKR9_9MICO</name>
<keyword evidence="3" id="KW-1185">Reference proteome</keyword>